<sequence length="119" mass="13448">MAFGKWGKYFYVCVLKDNNLIFLDGSKKQKKEKDVLMCLLPPIGTPVWAQGKDGLLGKRLKFVSHSHKYVSMVVVLDLVELKYLTVTTSSDVIVIHSNECSIFEGFLLKMVLKKHVQSG</sequence>
<name>A0ABD3VIM1_SINWO</name>
<dbReference type="EMBL" id="JBJQND010000011">
    <property type="protein sequence ID" value="KAL3861425.1"/>
    <property type="molecule type" value="Genomic_DNA"/>
</dbReference>
<dbReference type="Proteomes" id="UP001634394">
    <property type="component" value="Unassembled WGS sequence"/>
</dbReference>
<proteinExistence type="predicted"/>
<gene>
    <name evidence="1" type="ORF">ACJMK2_007459</name>
</gene>
<protein>
    <submittedName>
        <fullName evidence="1">Uncharacterized protein</fullName>
    </submittedName>
</protein>
<organism evidence="1 2">
    <name type="scientific">Sinanodonta woodiana</name>
    <name type="common">Chinese pond mussel</name>
    <name type="synonym">Anodonta woodiana</name>
    <dbReference type="NCBI Taxonomy" id="1069815"/>
    <lineage>
        <taxon>Eukaryota</taxon>
        <taxon>Metazoa</taxon>
        <taxon>Spiralia</taxon>
        <taxon>Lophotrochozoa</taxon>
        <taxon>Mollusca</taxon>
        <taxon>Bivalvia</taxon>
        <taxon>Autobranchia</taxon>
        <taxon>Heteroconchia</taxon>
        <taxon>Palaeoheterodonta</taxon>
        <taxon>Unionida</taxon>
        <taxon>Unionoidea</taxon>
        <taxon>Unionidae</taxon>
        <taxon>Unioninae</taxon>
        <taxon>Sinanodonta</taxon>
    </lineage>
</organism>
<comment type="caution">
    <text evidence="1">The sequence shown here is derived from an EMBL/GenBank/DDBJ whole genome shotgun (WGS) entry which is preliminary data.</text>
</comment>
<reference evidence="1 2" key="1">
    <citation type="submission" date="2024-11" db="EMBL/GenBank/DDBJ databases">
        <title>Chromosome-level genome assembly of the freshwater bivalve Anodonta woodiana.</title>
        <authorList>
            <person name="Chen X."/>
        </authorList>
    </citation>
    <scope>NUCLEOTIDE SEQUENCE [LARGE SCALE GENOMIC DNA]</scope>
    <source>
        <strain evidence="1">MN2024</strain>
        <tissue evidence="1">Gills</tissue>
    </source>
</reference>
<accession>A0ABD3VIM1</accession>
<evidence type="ECO:0000313" key="1">
    <source>
        <dbReference type="EMBL" id="KAL3861425.1"/>
    </source>
</evidence>
<evidence type="ECO:0000313" key="2">
    <source>
        <dbReference type="Proteomes" id="UP001634394"/>
    </source>
</evidence>
<keyword evidence="2" id="KW-1185">Reference proteome</keyword>
<dbReference type="AlphaFoldDB" id="A0ABD3VIM1"/>